<evidence type="ECO:0000313" key="14">
    <source>
        <dbReference type="Proteomes" id="UP000232323"/>
    </source>
</evidence>
<name>A0A250X439_9CHLO</name>
<dbReference type="InterPro" id="IPR002067">
    <property type="entry name" value="MCP"/>
</dbReference>
<keyword evidence="4 9" id="KW-0812">Transmembrane</keyword>
<dbReference type="PRINTS" id="PR00926">
    <property type="entry name" value="MITOCARRIER"/>
</dbReference>
<dbReference type="EMBL" id="BEGY01000027">
    <property type="protein sequence ID" value="GAX77843.1"/>
    <property type="molecule type" value="Genomic_DNA"/>
</dbReference>
<dbReference type="InterPro" id="IPR002048">
    <property type="entry name" value="EF_hand_dom"/>
</dbReference>
<dbReference type="InterPro" id="IPR018108">
    <property type="entry name" value="MCP_transmembrane"/>
</dbReference>
<dbReference type="Gene3D" id="1.10.238.10">
    <property type="entry name" value="EF-hand"/>
    <property type="match status" value="2"/>
</dbReference>
<keyword evidence="5" id="KW-0677">Repeat</keyword>
<keyword evidence="7 11" id="KW-1133">Transmembrane helix</keyword>
<dbReference type="Pfam" id="PF00153">
    <property type="entry name" value="Mito_carr"/>
    <property type="match status" value="3"/>
</dbReference>
<dbReference type="SMART" id="SM00054">
    <property type="entry name" value="EFh"/>
    <property type="match status" value="3"/>
</dbReference>
<dbReference type="PROSITE" id="PS50222">
    <property type="entry name" value="EF_HAND_2"/>
    <property type="match status" value="2"/>
</dbReference>
<evidence type="ECO:0000256" key="4">
    <source>
        <dbReference type="ARBA" id="ARBA00022692"/>
    </source>
</evidence>
<evidence type="ECO:0000256" key="9">
    <source>
        <dbReference type="PROSITE-ProRule" id="PRU00282"/>
    </source>
</evidence>
<dbReference type="GO" id="GO:0005743">
    <property type="term" value="C:mitochondrial inner membrane"/>
    <property type="evidence" value="ECO:0007669"/>
    <property type="project" value="UniProtKB-SubCell"/>
</dbReference>
<feature type="transmembrane region" description="Helical" evidence="11">
    <location>
        <begin position="346"/>
        <end position="367"/>
    </location>
</feature>
<feature type="repeat" description="Solcar" evidence="9">
    <location>
        <begin position="183"/>
        <end position="270"/>
    </location>
</feature>
<sequence>MTGSSTIIEGKQISDDEIRKLFEDLDADGNGRVTLKELQQAQDSGKLGPVHSDVHQLLTAADTDGNSTIEIGEFFTFVRSQERMIASLFHEIDSQSNPDGHITVSDLKSYLEKDEHLKISDSEAEALIAVMDKNKDGTVEFSEMLEVTLMVAGGSKEVVRIWSCSGLPDQFDLCRQNMHPNTTSPMVTIIAGIMSGAITAAVINPLDILKTRLQIQRADTLQSPGIIGGLRQIVAQEGFRGLYKGLTPSLLALLPTWPVYFTSYDFLKANLDNRPTGSCEPEPATLHMAAAAGAGMTTLLVTNPLWVAKTRIQTQDLTSVKCHRKRYTTAFNALYRIGAEEGLRGLYSGLIPSLLGVVHVAIQFPLYERCKMMMLLAKSNERLEELNALDLVVASSFSKTIATAITYPQEVVTCQMQVAGTASLSSSIEAVKKVWVEDGIRGFYRGYLTNFCRTTPATALTFTSFELLSRALKRLD</sequence>
<keyword evidence="14" id="KW-1185">Reference proteome</keyword>
<comment type="similarity">
    <text evidence="2 10">Belongs to the mitochondrial carrier (TC 2.A.29) family.</text>
</comment>
<comment type="caution">
    <text evidence="13">The sequence shown here is derived from an EMBL/GenBank/DDBJ whole genome shotgun (WGS) entry which is preliminary data.</text>
</comment>
<feature type="domain" description="EF-hand" evidence="12">
    <location>
        <begin position="13"/>
        <end position="48"/>
    </location>
</feature>
<reference evidence="13 14" key="1">
    <citation type="submission" date="2017-08" db="EMBL/GenBank/DDBJ databases">
        <title>Acidophilic green algal genome provides insights into adaptation to an acidic environment.</title>
        <authorList>
            <person name="Hirooka S."/>
            <person name="Hirose Y."/>
            <person name="Kanesaki Y."/>
            <person name="Higuchi S."/>
            <person name="Fujiwara T."/>
            <person name="Onuma R."/>
            <person name="Era A."/>
            <person name="Ohbayashi R."/>
            <person name="Uzuka A."/>
            <person name="Nozaki H."/>
            <person name="Yoshikawa H."/>
            <person name="Miyagishima S.Y."/>
        </authorList>
    </citation>
    <scope>NUCLEOTIDE SEQUENCE [LARGE SCALE GENOMIC DNA]</scope>
    <source>
        <strain evidence="13 14">NIES-2499</strain>
    </source>
</reference>
<dbReference type="CDD" id="cd00051">
    <property type="entry name" value="EFh"/>
    <property type="match status" value="2"/>
</dbReference>
<evidence type="ECO:0000256" key="8">
    <source>
        <dbReference type="ARBA" id="ARBA00023136"/>
    </source>
</evidence>
<dbReference type="SUPFAM" id="SSF47473">
    <property type="entry name" value="EF-hand"/>
    <property type="match status" value="1"/>
</dbReference>
<feature type="repeat" description="Solcar" evidence="9">
    <location>
        <begin position="282"/>
        <end position="373"/>
    </location>
</feature>
<dbReference type="STRING" id="1157962.A0A250X439"/>
<evidence type="ECO:0000313" key="13">
    <source>
        <dbReference type="EMBL" id="GAX77843.1"/>
    </source>
</evidence>
<dbReference type="Pfam" id="PF13499">
    <property type="entry name" value="EF-hand_7"/>
    <property type="match status" value="1"/>
</dbReference>
<evidence type="ECO:0000256" key="3">
    <source>
        <dbReference type="ARBA" id="ARBA00022448"/>
    </source>
</evidence>
<evidence type="ECO:0000256" key="10">
    <source>
        <dbReference type="RuleBase" id="RU000488"/>
    </source>
</evidence>
<evidence type="ECO:0000256" key="2">
    <source>
        <dbReference type="ARBA" id="ARBA00006375"/>
    </source>
</evidence>
<protein>
    <recommendedName>
        <fullName evidence="12">EF-hand domain-containing protein</fullName>
    </recommendedName>
</protein>
<dbReference type="Gene3D" id="1.50.40.10">
    <property type="entry name" value="Mitochondrial carrier domain"/>
    <property type="match status" value="2"/>
</dbReference>
<feature type="repeat" description="Solcar" evidence="9">
    <location>
        <begin position="386"/>
        <end position="471"/>
    </location>
</feature>
<dbReference type="InterPro" id="IPR018247">
    <property type="entry name" value="EF_Hand_1_Ca_BS"/>
</dbReference>
<keyword evidence="8 9" id="KW-0472">Membrane</keyword>
<evidence type="ECO:0000256" key="6">
    <source>
        <dbReference type="ARBA" id="ARBA00022837"/>
    </source>
</evidence>
<dbReference type="GO" id="GO:0015215">
    <property type="term" value="F:nucleotide transmembrane transporter activity"/>
    <property type="evidence" value="ECO:0007669"/>
    <property type="project" value="UniProtKB-ARBA"/>
</dbReference>
<evidence type="ECO:0000259" key="12">
    <source>
        <dbReference type="PROSITE" id="PS50222"/>
    </source>
</evidence>
<dbReference type="Proteomes" id="UP000232323">
    <property type="component" value="Unassembled WGS sequence"/>
</dbReference>
<dbReference type="PROSITE" id="PS50920">
    <property type="entry name" value="SOLCAR"/>
    <property type="match status" value="3"/>
</dbReference>
<dbReference type="GO" id="GO:0005509">
    <property type="term" value="F:calcium ion binding"/>
    <property type="evidence" value="ECO:0007669"/>
    <property type="project" value="InterPro"/>
</dbReference>
<comment type="subcellular location">
    <subcellularLocation>
        <location evidence="1">Mitochondrion inner membrane</location>
        <topology evidence="1">Multi-pass membrane protein</topology>
    </subcellularLocation>
</comment>
<dbReference type="InterPro" id="IPR023395">
    <property type="entry name" value="MCP_dom_sf"/>
</dbReference>
<keyword evidence="3 10" id="KW-0813">Transport</keyword>
<feature type="domain" description="EF-hand" evidence="12">
    <location>
        <begin position="119"/>
        <end position="154"/>
    </location>
</feature>
<dbReference type="PANTHER" id="PTHR45683">
    <property type="entry name" value="MITOCHONDRIAL NICOTINAMIDE ADENINE DINUCLEOTIDE TRANSPORTER 1-RELATED-RELATED"/>
    <property type="match status" value="1"/>
</dbReference>
<organism evidence="13 14">
    <name type="scientific">Chlamydomonas eustigma</name>
    <dbReference type="NCBI Taxonomy" id="1157962"/>
    <lineage>
        <taxon>Eukaryota</taxon>
        <taxon>Viridiplantae</taxon>
        <taxon>Chlorophyta</taxon>
        <taxon>core chlorophytes</taxon>
        <taxon>Chlorophyceae</taxon>
        <taxon>CS clade</taxon>
        <taxon>Chlamydomonadales</taxon>
        <taxon>Chlamydomonadaceae</taxon>
        <taxon>Chlamydomonas</taxon>
    </lineage>
</organism>
<dbReference type="InterPro" id="IPR011992">
    <property type="entry name" value="EF-hand-dom_pair"/>
</dbReference>
<dbReference type="PROSITE" id="PS00018">
    <property type="entry name" value="EF_HAND_1"/>
    <property type="match status" value="2"/>
</dbReference>
<proteinExistence type="inferred from homology"/>
<keyword evidence="6" id="KW-0106">Calcium</keyword>
<evidence type="ECO:0000256" key="1">
    <source>
        <dbReference type="ARBA" id="ARBA00004448"/>
    </source>
</evidence>
<dbReference type="OrthoDB" id="10266426at2759"/>
<dbReference type="InterPro" id="IPR044712">
    <property type="entry name" value="SLC25A32-like"/>
</dbReference>
<accession>A0A250X439</accession>
<evidence type="ECO:0000256" key="7">
    <source>
        <dbReference type="ARBA" id="ARBA00022989"/>
    </source>
</evidence>
<dbReference type="SUPFAM" id="SSF103506">
    <property type="entry name" value="Mitochondrial carrier"/>
    <property type="match status" value="1"/>
</dbReference>
<dbReference type="Pfam" id="PF13202">
    <property type="entry name" value="EF-hand_5"/>
    <property type="match status" value="1"/>
</dbReference>
<evidence type="ECO:0000256" key="5">
    <source>
        <dbReference type="ARBA" id="ARBA00022737"/>
    </source>
</evidence>
<gene>
    <name evidence="13" type="ORF">CEUSTIGMA_g5285.t1</name>
</gene>
<dbReference type="AlphaFoldDB" id="A0A250X439"/>
<evidence type="ECO:0000256" key="11">
    <source>
        <dbReference type="SAM" id="Phobius"/>
    </source>
</evidence>